<accession>A0A511SUI0</accession>
<reference evidence="2 3" key="1">
    <citation type="submission" date="2016-10" db="EMBL/GenBank/DDBJ databases">
        <authorList>
            <person name="Varghese N."/>
            <person name="Submissions S."/>
        </authorList>
    </citation>
    <scope>NUCLEOTIDE SEQUENCE [LARGE SCALE GENOMIC DNA]</scope>
    <source>
        <strain evidence="2 3">DSM 16525</strain>
    </source>
</reference>
<name>A0A511SUI0_MYXFU</name>
<dbReference type="EMBL" id="BJXR01000010">
    <property type="protein sequence ID" value="GEN05570.1"/>
    <property type="molecule type" value="Genomic_DNA"/>
</dbReference>
<proteinExistence type="predicted"/>
<dbReference type="EMBL" id="FOIB01000001">
    <property type="protein sequence ID" value="SET02982.1"/>
    <property type="molecule type" value="Genomic_DNA"/>
</dbReference>
<evidence type="ECO:0000313" key="4">
    <source>
        <dbReference type="Proteomes" id="UP000321514"/>
    </source>
</evidence>
<dbReference type="AlphaFoldDB" id="A0A511SUI0"/>
<dbReference type="RefSeq" id="WP_074949216.1">
    <property type="nucleotide sequence ID" value="NZ_BJXR01000010.1"/>
</dbReference>
<reference evidence="1 4" key="2">
    <citation type="submission" date="2019-07" db="EMBL/GenBank/DDBJ databases">
        <title>Whole genome shotgun sequence of Myxococcus fulvus NBRC 100333.</title>
        <authorList>
            <person name="Hosoyama A."/>
            <person name="Uohara A."/>
            <person name="Ohji S."/>
            <person name="Ichikawa N."/>
        </authorList>
    </citation>
    <scope>NUCLEOTIDE SEQUENCE [LARGE SCALE GENOMIC DNA]</scope>
    <source>
        <strain evidence="1 4">NBRC 100333</strain>
    </source>
</reference>
<gene>
    <name evidence="1" type="ORF">MFU01_06070</name>
    <name evidence="2" type="ORF">SAMN05443572_101885</name>
</gene>
<sequence>MSVSVDQSAMLAETFLKDYLRQNEYFTPANELTDSDDDDEGAGDLRLSLTRAVPDPDEPDVIYFFFKFGRVFRNGGDPALSKLVNQCMTALFAAHPEVNQFKHELCVDPAR</sequence>
<protein>
    <submittedName>
        <fullName evidence="1">Uncharacterized protein</fullName>
    </submittedName>
</protein>
<evidence type="ECO:0000313" key="2">
    <source>
        <dbReference type="EMBL" id="SET02982.1"/>
    </source>
</evidence>
<keyword evidence="3" id="KW-1185">Reference proteome</keyword>
<dbReference type="Proteomes" id="UP000321514">
    <property type="component" value="Unassembled WGS sequence"/>
</dbReference>
<comment type="caution">
    <text evidence="1">The sequence shown here is derived from an EMBL/GenBank/DDBJ whole genome shotgun (WGS) entry which is preliminary data.</text>
</comment>
<dbReference type="Proteomes" id="UP000183760">
    <property type="component" value="Unassembled WGS sequence"/>
</dbReference>
<evidence type="ECO:0000313" key="3">
    <source>
        <dbReference type="Proteomes" id="UP000183760"/>
    </source>
</evidence>
<evidence type="ECO:0000313" key="1">
    <source>
        <dbReference type="EMBL" id="GEN05570.1"/>
    </source>
</evidence>
<organism evidence="1 4">
    <name type="scientific">Myxococcus fulvus</name>
    <dbReference type="NCBI Taxonomy" id="33"/>
    <lineage>
        <taxon>Bacteria</taxon>
        <taxon>Pseudomonadati</taxon>
        <taxon>Myxococcota</taxon>
        <taxon>Myxococcia</taxon>
        <taxon>Myxococcales</taxon>
        <taxon>Cystobacterineae</taxon>
        <taxon>Myxococcaceae</taxon>
        <taxon>Myxococcus</taxon>
    </lineage>
</organism>